<dbReference type="PANTHER" id="PTHR43705:SF1">
    <property type="entry name" value="HYDROXYACYLGLUTATHIONE HYDROLASE GLOB"/>
    <property type="match status" value="1"/>
</dbReference>
<evidence type="ECO:0000256" key="3">
    <source>
        <dbReference type="ARBA" id="ARBA00006759"/>
    </source>
</evidence>
<dbReference type="GO" id="GO:0019243">
    <property type="term" value="P:methylglyoxal catabolic process to D-lactate via S-lactoyl-glutathione"/>
    <property type="evidence" value="ECO:0007669"/>
    <property type="project" value="UniProtKB-UniRule"/>
</dbReference>
<evidence type="ECO:0000313" key="9">
    <source>
        <dbReference type="EMBL" id="TNJ35844.1"/>
    </source>
</evidence>
<dbReference type="InterPro" id="IPR050110">
    <property type="entry name" value="Glyoxalase_II_hydrolase"/>
</dbReference>
<feature type="binding site" evidence="7">
    <location>
        <position position="127"/>
    </location>
    <ligand>
        <name>Zn(2+)</name>
        <dbReference type="ChEBI" id="CHEBI:29105"/>
        <label>1</label>
    </ligand>
</feature>
<dbReference type="EC" id="3.1.2.6" evidence="7"/>
<dbReference type="GO" id="GO:0046872">
    <property type="term" value="F:metal ion binding"/>
    <property type="evidence" value="ECO:0007669"/>
    <property type="project" value="UniProtKB-KW"/>
</dbReference>
<dbReference type="SMART" id="SM00849">
    <property type="entry name" value="Lactamase_B"/>
    <property type="match status" value="1"/>
</dbReference>
<feature type="binding site" evidence="7">
    <location>
        <position position="165"/>
    </location>
    <ligand>
        <name>Zn(2+)</name>
        <dbReference type="ChEBI" id="CHEBI:29105"/>
        <label>2</label>
    </ligand>
</feature>
<dbReference type="AlphaFoldDB" id="A0A5C4RXR9"/>
<dbReference type="InterPro" id="IPR032282">
    <property type="entry name" value="HAGH_C"/>
</dbReference>
<dbReference type="Proteomes" id="UP000305760">
    <property type="component" value="Unassembled WGS sequence"/>
</dbReference>
<proteinExistence type="inferred from homology"/>
<keyword evidence="10" id="KW-1185">Reference proteome</keyword>
<keyword evidence="6 7" id="KW-0862">Zinc</keyword>
<dbReference type="InterPro" id="IPR017782">
    <property type="entry name" value="Hydroxyacylglutathione_Hdrlase"/>
</dbReference>
<dbReference type="Pfam" id="PF00753">
    <property type="entry name" value="Lactamase_B"/>
    <property type="match status" value="1"/>
</dbReference>
<feature type="binding site" evidence="7">
    <location>
        <position position="110"/>
    </location>
    <ligand>
        <name>Zn(2+)</name>
        <dbReference type="ChEBI" id="CHEBI:29105"/>
        <label>1</label>
    </ligand>
</feature>
<protein>
    <recommendedName>
        <fullName evidence="7">Hydroxyacylglutathione hydrolase</fullName>
        <ecNumber evidence="7">3.1.2.6</ecNumber>
    </recommendedName>
    <alternativeName>
        <fullName evidence="7">Glyoxalase II</fullName>
        <shortName evidence="7">Glx II</shortName>
    </alternativeName>
</protein>
<dbReference type="InterPro" id="IPR035680">
    <property type="entry name" value="Clx_II_MBL"/>
</dbReference>
<sequence>MRAIALPALEDNYIWLLVAPGGDALVVDPGEAGPVIQAVAEGLQPVAILLTHHHNDHVGGAQALRDRFGLPCHAPADERIVAADHRVGDGERIRIDSLDLELDVLAVPGHTRSHVAFHGGGHLFCGDTLFSLGCGRLFEGTPAQMLASLDRLAALPGDTLVYSGHEYTEANGRFAAVAEPDNPARDRHMDRVRSLRAQGRASLPSTVTIERNCNPFLRVDHPTVATTLSGRLGHAPRSRMEAFAALRQWKDVFHP</sequence>
<evidence type="ECO:0000256" key="1">
    <source>
        <dbReference type="ARBA" id="ARBA00001623"/>
    </source>
</evidence>
<evidence type="ECO:0000259" key="8">
    <source>
        <dbReference type="SMART" id="SM00849"/>
    </source>
</evidence>
<dbReference type="Gene3D" id="3.60.15.10">
    <property type="entry name" value="Ribonuclease Z/Hydroxyacylglutathione hydrolase-like"/>
    <property type="match status" value="1"/>
</dbReference>
<evidence type="ECO:0000256" key="2">
    <source>
        <dbReference type="ARBA" id="ARBA00004963"/>
    </source>
</evidence>
<feature type="binding site" evidence="7">
    <location>
        <position position="127"/>
    </location>
    <ligand>
        <name>Zn(2+)</name>
        <dbReference type="ChEBI" id="CHEBI:29105"/>
        <label>2</label>
    </ligand>
</feature>
<comment type="catalytic activity">
    <reaction evidence="1 7">
        <text>an S-(2-hydroxyacyl)glutathione + H2O = a 2-hydroxy carboxylate + glutathione + H(+)</text>
        <dbReference type="Rhea" id="RHEA:21864"/>
        <dbReference type="ChEBI" id="CHEBI:15377"/>
        <dbReference type="ChEBI" id="CHEBI:15378"/>
        <dbReference type="ChEBI" id="CHEBI:57925"/>
        <dbReference type="ChEBI" id="CHEBI:58896"/>
        <dbReference type="ChEBI" id="CHEBI:71261"/>
        <dbReference type="EC" id="3.1.2.6"/>
    </reaction>
</comment>
<dbReference type="PANTHER" id="PTHR43705">
    <property type="entry name" value="HYDROXYACYLGLUTATHIONE HYDROLASE"/>
    <property type="match status" value="1"/>
</dbReference>
<comment type="caution">
    <text evidence="9">The sequence shown here is derived from an EMBL/GenBank/DDBJ whole genome shotgun (WGS) entry which is preliminary data.</text>
</comment>
<keyword evidence="5 7" id="KW-0378">Hydrolase</keyword>
<feature type="binding site" evidence="7">
    <location>
        <position position="52"/>
    </location>
    <ligand>
        <name>Zn(2+)</name>
        <dbReference type="ChEBI" id="CHEBI:29105"/>
        <label>1</label>
    </ligand>
</feature>
<feature type="binding site" evidence="7">
    <location>
        <position position="54"/>
    </location>
    <ligand>
        <name>Zn(2+)</name>
        <dbReference type="ChEBI" id="CHEBI:29105"/>
        <label>1</label>
    </ligand>
</feature>
<accession>A0A5C4RXR9</accession>
<name>A0A5C4RXR9_9GAMM</name>
<feature type="binding site" evidence="7">
    <location>
        <position position="57"/>
    </location>
    <ligand>
        <name>Zn(2+)</name>
        <dbReference type="ChEBI" id="CHEBI:29105"/>
        <label>2</label>
    </ligand>
</feature>
<dbReference type="InterPro" id="IPR036866">
    <property type="entry name" value="RibonucZ/Hydroxyglut_hydro"/>
</dbReference>
<dbReference type="Pfam" id="PF16123">
    <property type="entry name" value="HAGH_C"/>
    <property type="match status" value="1"/>
</dbReference>
<comment type="function">
    <text evidence="7">Thiolesterase that catalyzes the hydrolysis of S-D-lactoyl-glutathione to form glutathione and D-lactic acid.</text>
</comment>
<organism evidence="9 10">
    <name type="scientific">Arenimonas terrae</name>
    <dbReference type="NCBI Taxonomy" id="2546226"/>
    <lineage>
        <taxon>Bacteria</taxon>
        <taxon>Pseudomonadati</taxon>
        <taxon>Pseudomonadota</taxon>
        <taxon>Gammaproteobacteria</taxon>
        <taxon>Lysobacterales</taxon>
        <taxon>Lysobacteraceae</taxon>
        <taxon>Arenimonas</taxon>
    </lineage>
</organism>
<comment type="subunit">
    <text evidence="7">Monomer.</text>
</comment>
<gene>
    <name evidence="7 9" type="primary">gloB</name>
    <name evidence="9" type="ORF">E1B00_04835</name>
</gene>
<comment type="pathway">
    <text evidence="2 7">Secondary metabolite metabolism; methylglyoxal degradation; (R)-lactate from methylglyoxal: step 2/2.</text>
</comment>
<dbReference type="NCBIfam" id="TIGR03413">
    <property type="entry name" value="GSH_gloB"/>
    <property type="match status" value="1"/>
</dbReference>
<dbReference type="UniPathway" id="UPA00619">
    <property type="reaction ID" value="UER00676"/>
</dbReference>
<keyword evidence="4 7" id="KW-0479">Metal-binding</keyword>
<evidence type="ECO:0000256" key="4">
    <source>
        <dbReference type="ARBA" id="ARBA00022723"/>
    </source>
</evidence>
<dbReference type="PIRSF" id="PIRSF005457">
    <property type="entry name" value="Glx"/>
    <property type="match status" value="1"/>
</dbReference>
<evidence type="ECO:0000256" key="5">
    <source>
        <dbReference type="ARBA" id="ARBA00022801"/>
    </source>
</evidence>
<dbReference type="RefSeq" id="WP_139447712.1">
    <property type="nucleotide sequence ID" value="NZ_SMDR01000001.1"/>
</dbReference>
<dbReference type="InterPro" id="IPR001279">
    <property type="entry name" value="Metallo-B-lactamas"/>
</dbReference>
<evidence type="ECO:0000313" key="10">
    <source>
        <dbReference type="Proteomes" id="UP000305760"/>
    </source>
</evidence>
<dbReference type="EMBL" id="SMDR01000001">
    <property type="protein sequence ID" value="TNJ35844.1"/>
    <property type="molecule type" value="Genomic_DNA"/>
</dbReference>
<feature type="domain" description="Metallo-beta-lactamase" evidence="8">
    <location>
        <begin position="11"/>
        <end position="165"/>
    </location>
</feature>
<reference evidence="9 10" key="1">
    <citation type="submission" date="2019-03" db="EMBL/GenBank/DDBJ databases">
        <title>Arenimonas daejeonensis sp. nov., isolated from compost.</title>
        <authorList>
            <person name="Jeon C.O."/>
        </authorList>
    </citation>
    <scope>NUCLEOTIDE SEQUENCE [LARGE SCALE GENOMIC DNA]</scope>
    <source>
        <strain evidence="9 10">R29</strain>
    </source>
</reference>
<comment type="cofactor">
    <cofactor evidence="7">
        <name>Zn(2+)</name>
        <dbReference type="ChEBI" id="CHEBI:29105"/>
    </cofactor>
    <text evidence="7">Binds 2 Zn(2+) ions per subunit.</text>
</comment>
<dbReference type="OrthoDB" id="9802248at2"/>
<evidence type="ECO:0000256" key="6">
    <source>
        <dbReference type="ARBA" id="ARBA00022833"/>
    </source>
</evidence>
<dbReference type="HAMAP" id="MF_01374">
    <property type="entry name" value="Glyoxalase_2"/>
    <property type="match status" value="1"/>
</dbReference>
<evidence type="ECO:0000256" key="7">
    <source>
        <dbReference type="HAMAP-Rule" id="MF_01374"/>
    </source>
</evidence>
<dbReference type="SUPFAM" id="SSF56281">
    <property type="entry name" value="Metallo-hydrolase/oxidoreductase"/>
    <property type="match status" value="1"/>
</dbReference>
<comment type="similarity">
    <text evidence="3 7">Belongs to the metallo-beta-lactamase superfamily. Glyoxalase II family.</text>
</comment>
<dbReference type="GO" id="GO:0004416">
    <property type="term" value="F:hydroxyacylglutathione hydrolase activity"/>
    <property type="evidence" value="ECO:0007669"/>
    <property type="project" value="UniProtKB-UniRule"/>
</dbReference>
<feature type="binding site" evidence="7">
    <location>
        <position position="56"/>
    </location>
    <ligand>
        <name>Zn(2+)</name>
        <dbReference type="ChEBI" id="CHEBI:29105"/>
        <label>2</label>
    </ligand>
</feature>
<dbReference type="CDD" id="cd07723">
    <property type="entry name" value="hydroxyacylglutathione_hydrolase_MBL-fold"/>
    <property type="match status" value="1"/>
</dbReference>